<reference evidence="2" key="1">
    <citation type="journal article" date="2022" name="Mol. Ecol. Resour.">
        <title>The genomes of chicory, endive, great burdock and yacon provide insights into Asteraceae palaeo-polyploidization history and plant inulin production.</title>
        <authorList>
            <person name="Fan W."/>
            <person name="Wang S."/>
            <person name="Wang H."/>
            <person name="Wang A."/>
            <person name="Jiang F."/>
            <person name="Liu H."/>
            <person name="Zhao H."/>
            <person name="Xu D."/>
            <person name="Zhang Y."/>
        </authorList>
    </citation>
    <scope>NUCLEOTIDE SEQUENCE [LARGE SCALE GENOMIC DNA]</scope>
    <source>
        <strain evidence="2">cv. Punajuju</strain>
    </source>
</reference>
<dbReference type="Proteomes" id="UP001055811">
    <property type="component" value="Linkage Group LG02"/>
</dbReference>
<accession>A0ACB9GH06</accession>
<organism evidence="1 2">
    <name type="scientific">Cichorium intybus</name>
    <name type="common">Chicory</name>
    <dbReference type="NCBI Taxonomy" id="13427"/>
    <lineage>
        <taxon>Eukaryota</taxon>
        <taxon>Viridiplantae</taxon>
        <taxon>Streptophyta</taxon>
        <taxon>Embryophyta</taxon>
        <taxon>Tracheophyta</taxon>
        <taxon>Spermatophyta</taxon>
        <taxon>Magnoliopsida</taxon>
        <taxon>eudicotyledons</taxon>
        <taxon>Gunneridae</taxon>
        <taxon>Pentapetalae</taxon>
        <taxon>asterids</taxon>
        <taxon>campanulids</taxon>
        <taxon>Asterales</taxon>
        <taxon>Asteraceae</taxon>
        <taxon>Cichorioideae</taxon>
        <taxon>Cichorieae</taxon>
        <taxon>Cichoriinae</taxon>
        <taxon>Cichorium</taxon>
    </lineage>
</organism>
<sequence length="115" mass="13301">MMRKFKIFSVIDCCLAIRFYRLCKSGELLDKILARGGKYSEEDAKAVMVQILRVTTYCHLQDWSTCGVSGKARIETYFGNSNHFTKIVSLSKRLCCYFSRTPSTLHQWFFAMSES</sequence>
<evidence type="ECO:0000313" key="1">
    <source>
        <dbReference type="EMBL" id="KAI3782328.1"/>
    </source>
</evidence>
<name>A0ACB9GH06_CICIN</name>
<protein>
    <submittedName>
        <fullName evidence="1">Uncharacterized protein</fullName>
    </submittedName>
</protein>
<comment type="caution">
    <text evidence="1">The sequence shown here is derived from an EMBL/GenBank/DDBJ whole genome shotgun (WGS) entry which is preliminary data.</text>
</comment>
<dbReference type="EMBL" id="CM042010">
    <property type="protein sequence ID" value="KAI3782328.1"/>
    <property type="molecule type" value="Genomic_DNA"/>
</dbReference>
<reference evidence="1 2" key="2">
    <citation type="journal article" date="2022" name="Mol. Ecol. Resour.">
        <title>The genomes of chicory, endive, great burdock and yacon provide insights into Asteraceae paleo-polyploidization history and plant inulin production.</title>
        <authorList>
            <person name="Fan W."/>
            <person name="Wang S."/>
            <person name="Wang H."/>
            <person name="Wang A."/>
            <person name="Jiang F."/>
            <person name="Liu H."/>
            <person name="Zhao H."/>
            <person name="Xu D."/>
            <person name="Zhang Y."/>
        </authorList>
    </citation>
    <scope>NUCLEOTIDE SEQUENCE [LARGE SCALE GENOMIC DNA]</scope>
    <source>
        <strain evidence="2">cv. Punajuju</strain>
        <tissue evidence="1">Leaves</tissue>
    </source>
</reference>
<evidence type="ECO:0000313" key="2">
    <source>
        <dbReference type="Proteomes" id="UP001055811"/>
    </source>
</evidence>
<gene>
    <name evidence="1" type="ORF">L2E82_12371</name>
</gene>
<proteinExistence type="predicted"/>
<keyword evidence="2" id="KW-1185">Reference proteome</keyword>